<protein>
    <submittedName>
        <fullName evidence="1">Uncharacterized protein</fullName>
    </submittedName>
</protein>
<evidence type="ECO:0000313" key="1">
    <source>
        <dbReference type="EMBL" id="QJI00735.1"/>
    </source>
</evidence>
<proteinExistence type="predicted"/>
<reference evidence="1" key="1">
    <citation type="submission" date="2020-03" db="EMBL/GenBank/DDBJ databases">
        <title>The deep terrestrial virosphere.</title>
        <authorList>
            <person name="Holmfeldt K."/>
            <person name="Nilsson E."/>
            <person name="Simone D."/>
            <person name="Lopez-Fernandez M."/>
            <person name="Wu X."/>
            <person name="de Brujin I."/>
            <person name="Lundin D."/>
            <person name="Andersson A."/>
            <person name="Bertilsson S."/>
            <person name="Dopson M."/>
        </authorList>
    </citation>
    <scope>NUCLEOTIDE SEQUENCE</scope>
    <source>
        <strain evidence="1">TM448B02103</strain>
    </source>
</reference>
<organism evidence="1">
    <name type="scientific">viral metagenome</name>
    <dbReference type="NCBI Taxonomy" id="1070528"/>
    <lineage>
        <taxon>unclassified sequences</taxon>
        <taxon>metagenomes</taxon>
        <taxon>organismal metagenomes</taxon>
    </lineage>
</organism>
<sequence length="105" mass="12317">MGIERDDRWEQERAPELEVLNNLKALSLKTKHKIARIRKKRASKRPSRTHSPIIAQLLQDRKAGLSIESELYRVKQLLDSGDLTHNERSVLLHRKKILQKRMSES</sequence>
<dbReference type="EMBL" id="MT144873">
    <property type="protein sequence ID" value="QJI00735.1"/>
    <property type="molecule type" value="Genomic_DNA"/>
</dbReference>
<accession>A0A6M3XS18</accession>
<dbReference type="AlphaFoldDB" id="A0A6M3XS18"/>
<name>A0A6M3XS18_9ZZZZ</name>
<gene>
    <name evidence="1" type="ORF">TM448B02103_0001</name>
</gene>